<dbReference type="PROSITE" id="PS50995">
    <property type="entry name" value="HTH_MARR_2"/>
    <property type="match status" value="1"/>
</dbReference>
<evidence type="ECO:0000313" key="4">
    <source>
        <dbReference type="EMBL" id="KZS45931.1"/>
    </source>
</evidence>
<dbReference type="EMBL" id="LWMH01000001">
    <property type="protein sequence ID" value="KZS45931.1"/>
    <property type="molecule type" value="Genomic_DNA"/>
</dbReference>
<dbReference type="GO" id="GO:0003677">
    <property type="term" value="F:DNA binding"/>
    <property type="evidence" value="ECO:0007669"/>
    <property type="project" value="UniProtKB-KW"/>
</dbReference>
<dbReference type="PANTHER" id="PTHR33164">
    <property type="entry name" value="TRANSCRIPTIONAL REGULATOR, MARR FAMILY"/>
    <property type="match status" value="1"/>
</dbReference>
<dbReference type="PRINTS" id="PR00598">
    <property type="entry name" value="HTHMARR"/>
</dbReference>
<dbReference type="InterPro" id="IPR000835">
    <property type="entry name" value="HTH_MarR-typ"/>
</dbReference>
<dbReference type="InterPro" id="IPR036388">
    <property type="entry name" value="WH-like_DNA-bd_sf"/>
</dbReference>
<evidence type="ECO:0000256" key="1">
    <source>
        <dbReference type="ARBA" id="ARBA00023125"/>
    </source>
</evidence>
<dbReference type="Pfam" id="PF01047">
    <property type="entry name" value="MarR"/>
    <property type="match status" value="1"/>
</dbReference>
<dbReference type="GO" id="GO:0003700">
    <property type="term" value="F:DNA-binding transcription factor activity"/>
    <property type="evidence" value="ECO:0007669"/>
    <property type="project" value="InterPro"/>
</dbReference>
<keyword evidence="1" id="KW-0238">DNA-binding</keyword>
<name>A0A163IEP9_9BACL</name>
<dbReference type="Gene3D" id="1.10.10.10">
    <property type="entry name" value="Winged helix-like DNA-binding domain superfamily/Winged helix DNA-binding domain"/>
    <property type="match status" value="1"/>
</dbReference>
<feature type="domain" description="HTH marR-type" evidence="3">
    <location>
        <begin position="37"/>
        <end position="170"/>
    </location>
</feature>
<dbReference type="InterPro" id="IPR022689">
    <property type="entry name" value="Iron_dep_repressor"/>
</dbReference>
<gene>
    <name evidence="4" type="ORF">AWU65_08380</name>
</gene>
<dbReference type="InterPro" id="IPR039422">
    <property type="entry name" value="MarR/SlyA-like"/>
</dbReference>
<keyword evidence="5" id="KW-1185">Reference proteome</keyword>
<evidence type="ECO:0000313" key="5">
    <source>
        <dbReference type="Proteomes" id="UP000076796"/>
    </source>
</evidence>
<protein>
    <submittedName>
        <fullName evidence="4">MarR family transcriptional regulator</fullName>
    </submittedName>
</protein>
<comment type="caution">
    <text evidence="4">The sequence shown here is derived from an EMBL/GenBank/DDBJ whole genome shotgun (WGS) entry which is preliminary data.</text>
</comment>
<dbReference type="PANTHER" id="PTHR33164:SF101">
    <property type="entry name" value="TRANSCRIPTIONAL REPRESSOR MPRA"/>
    <property type="match status" value="1"/>
</dbReference>
<feature type="region of interest" description="Disordered" evidence="2">
    <location>
        <begin position="1"/>
        <end position="26"/>
    </location>
</feature>
<dbReference type="Proteomes" id="UP000076796">
    <property type="component" value="Unassembled WGS sequence"/>
</dbReference>
<dbReference type="SMART" id="SM00529">
    <property type="entry name" value="HTH_DTXR"/>
    <property type="match status" value="1"/>
</dbReference>
<dbReference type="AlphaFoldDB" id="A0A163IEP9"/>
<evidence type="ECO:0000259" key="3">
    <source>
        <dbReference type="PROSITE" id="PS50995"/>
    </source>
</evidence>
<reference evidence="4" key="1">
    <citation type="journal article" date="2016" name="Genome Announc.">
        <title>Draft genomes of two strains of Paenibacillus glucanolyticus with capability to degrade lignocellulose.</title>
        <authorList>
            <person name="Mathews S.L."/>
            <person name="Pawlak J."/>
            <person name="Grunden A.M."/>
        </authorList>
    </citation>
    <scope>NUCLEOTIDE SEQUENCE [LARGE SCALE GENOMIC DNA]</scope>
    <source>
        <strain evidence="4">SLM1</strain>
    </source>
</reference>
<dbReference type="SUPFAM" id="SSF46785">
    <property type="entry name" value="Winged helix' DNA-binding domain"/>
    <property type="match status" value="1"/>
</dbReference>
<dbReference type="InterPro" id="IPR036390">
    <property type="entry name" value="WH_DNA-bd_sf"/>
</dbReference>
<evidence type="ECO:0000256" key="2">
    <source>
        <dbReference type="SAM" id="MobiDB-lite"/>
    </source>
</evidence>
<dbReference type="RefSeq" id="WP_063478052.1">
    <property type="nucleotide sequence ID" value="NZ_CP147845.1"/>
</dbReference>
<dbReference type="GeneID" id="97552675"/>
<dbReference type="SMART" id="SM00347">
    <property type="entry name" value="HTH_MARR"/>
    <property type="match status" value="1"/>
</dbReference>
<dbReference type="GO" id="GO:0046914">
    <property type="term" value="F:transition metal ion binding"/>
    <property type="evidence" value="ECO:0007669"/>
    <property type="project" value="InterPro"/>
</dbReference>
<dbReference type="STRING" id="59843.A3958_07910"/>
<accession>A0A163IEP9</accession>
<sequence>MTQDKQPDSHNGDTVDEERQSREERCMKGGVREDSVASRLLYSIRMFHKQEWDQHMISGYTPGEIRVLMGLRHHIEPDGPGMKVSEISSMMNVTSPTITQFINGLESKGLVERVMDAQDRRAVRVQLTEAGNRIVQQTYLKVKNNFNELVDFLGEEDSVKLTELLTKIYQFQEHKRNSNETTSDNE</sequence>
<proteinExistence type="predicted"/>
<organism evidence="4 5">
    <name type="scientific">Paenibacillus glucanolyticus</name>
    <dbReference type="NCBI Taxonomy" id="59843"/>
    <lineage>
        <taxon>Bacteria</taxon>
        <taxon>Bacillati</taxon>
        <taxon>Bacillota</taxon>
        <taxon>Bacilli</taxon>
        <taxon>Bacillales</taxon>
        <taxon>Paenibacillaceae</taxon>
        <taxon>Paenibacillus</taxon>
    </lineage>
</organism>
<dbReference type="GO" id="GO:0006950">
    <property type="term" value="P:response to stress"/>
    <property type="evidence" value="ECO:0007669"/>
    <property type="project" value="TreeGrafter"/>
</dbReference>